<evidence type="ECO:0000313" key="1">
    <source>
        <dbReference type="EMBL" id="EKE27296.1"/>
    </source>
</evidence>
<dbReference type="EMBL" id="AMFJ01000500">
    <property type="protein sequence ID" value="EKE27296.1"/>
    <property type="molecule type" value="Genomic_DNA"/>
</dbReference>
<protein>
    <submittedName>
        <fullName evidence="1">Uncharacterized protein</fullName>
    </submittedName>
</protein>
<dbReference type="AlphaFoldDB" id="K2F802"/>
<name>K2F802_9BACT</name>
<sequence>MTEFFGKYEQKKIFTSTQQEADAFSCVRISYREHLSSEVEKRSKGYIQKYLKEWWEKFFDNDINDLSLEPYLCKAILEYLLKENTAKIFEYDFILRKYPFGESFIKKALCKDALKRFALKDPEGFWLFKELKLDNYMKGYDIDFNIFKDIKLKWKFQEINEKKLNVEDFSQGEKEWLIQKAKTNPALLVHSFCKYEDTMPFIKEISKIVITEENYLKFSKTYPALVFTSYMDRLIREKPFTKEVIKNVIAQDPILYYKYIYTPYNNWFNFWFEKNKKEENEVFGISVNEEALTRWILRHPHDYELILWKDSVLDKPYFWKLAELSAKLDTWAALYILGSSRLLDVLKKTDPLSIERIVKRAKVDLIWKPIANDMYIKLVGIINNLHEEKDEIRFAMIENFDSKDLYNCIIKGREEVFTSSYIWIMKRLNDWLKKQWKDFYDLFQEQRFEWVIIFLEAVSSYWQVEVFLNHIKKDKLVKLLVELVFSVRNDLRNAIAFTDLVSVIKDEKLLELIWNTIKTRFKNINTTANEKNRLWVIGNKLKNKFNDPFFKNELIKYELPKLNTIETKNLFDKNWRNIQQYFFYNDPDGKSSYKNFLATYKQLWWKIEDHKTFVIIKSKQISRKQAIIFANNPEFDQKTNANWIEDIENYMKDYSPDWPNIVVHRWHSYHVCSTIEKVYKNTKMVFLWSCGWFQNVSNVLDKSKGATIITTKWTWTMLVNDPLFSEINQSILHSDKISWDDIWQKVRKKIENDPKAQYNFKSYVRPDQNLWVLFIKKLESFEN</sequence>
<reference evidence="1" key="1">
    <citation type="journal article" date="2012" name="Science">
        <title>Fermentation, hydrogen, and sulfur metabolism in multiple uncultivated bacterial phyla.</title>
        <authorList>
            <person name="Wrighton K.C."/>
            <person name="Thomas B.C."/>
            <person name="Sharon I."/>
            <person name="Miller C.S."/>
            <person name="Castelle C.J."/>
            <person name="VerBerkmoes N.C."/>
            <person name="Wilkins M.J."/>
            <person name="Hettich R.L."/>
            <person name="Lipton M.S."/>
            <person name="Williams K.H."/>
            <person name="Long P.E."/>
            <person name="Banfield J.F."/>
        </authorList>
    </citation>
    <scope>NUCLEOTIDE SEQUENCE [LARGE SCALE GENOMIC DNA]</scope>
</reference>
<gene>
    <name evidence="1" type="ORF">ACD_3C00226G0015</name>
</gene>
<accession>K2F802</accession>
<comment type="caution">
    <text evidence="1">The sequence shown here is derived from an EMBL/GenBank/DDBJ whole genome shotgun (WGS) entry which is preliminary data.</text>
</comment>
<proteinExistence type="predicted"/>
<organism evidence="1">
    <name type="scientific">uncultured bacterium</name>
    <name type="common">gcode 4</name>
    <dbReference type="NCBI Taxonomy" id="1234023"/>
    <lineage>
        <taxon>Bacteria</taxon>
        <taxon>environmental samples</taxon>
    </lineage>
</organism>